<dbReference type="InterPro" id="IPR056570">
    <property type="entry name" value="PilB3-like_N"/>
</dbReference>
<comment type="caution">
    <text evidence="5">The sequence shown here is derived from an EMBL/GenBank/DDBJ whole genome shotgun (WGS) entry which is preliminary data.</text>
</comment>
<dbReference type="Pfam" id="PF23990">
    <property type="entry name" value="PilB3_N"/>
    <property type="match status" value="1"/>
</dbReference>
<dbReference type="AlphaFoldDB" id="A0ABD6B705"/>
<comment type="similarity">
    <text evidence="1">Belongs to the GSP E family.</text>
</comment>
<dbReference type="InterPro" id="IPR001482">
    <property type="entry name" value="T2SS/T4SS_dom"/>
</dbReference>
<dbReference type="PANTHER" id="PTHR30486">
    <property type="entry name" value="TWITCHING MOTILITY PROTEIN PILT"/>
    <property type="match status" value="1"/>
</dbReference>
<dbReference type="RefSeq" id="WP_379731697.1">
    <property type="nucleotide sequence ID" value="NZ_JBHSWZ010000127.1"/>
</dbReference>
<dbReference type="InterPro" id="IPR050921">
    <property type="entry name" value="T4SS_GSP_E_ATPase"/>
</dbReference>
<accession>A0ABD6B705</accession>
<dbReference type="CDD" id="cd01130">
    <property type="entry name" value="VirB11-like_ATPase"/>
    <property type="match status" value="1"/>
</dbReference>
<name>A0ABD6B705_9EURY</name>
<proteinExistence type="inferred from homology"/>
<dbReference type="SUPFAM" id="SSF52540">
    <property type="entry name" value="P-loop containing nucleoside triphosphate hydrolases"/>
    <property type="match status" value="1"/>
</dbReference>
<dbReference type="InterPro" id="IPR056571">
    <property type="entry name" value="PilB3-like_C"/>
</dbReference>
<sequence>MSGEFIDGSELGETLSDLKRRISRTVEMLRGSELRTRPFRPGEDGPLASFDVPQGHEEIDRYWVNAPYAYVVITHDPEASEHQYYAVEPDLDEFETLLLRRIVEDIRDPLLYRAAHTDADEETLREELAGLLEQYGVEADMGTFHSLLYYLVRDFRGFGKVDPLLNDRHIEDISCDGYELPIFVYHDDYTDIETNISFEAEALDNYVIRLAQQSGRHISVGDPIVETTLPDGSRAELALGEEVTPRGSAFTIRQYAEEPFTPIDLIKYDTFTIGEMAYFWLCIEHNKSLIFAGGTASGKTTSMNAVSMFIPPRAKVLTIEDTRELSLYHDNWLSSVTRERLDEGTDIDMYDLLRSALRHRPEYIVVGEVRGAEAVTLFQAMNTGHTTFSTMHADSIETVINRLENEPINVPRAMVQSLDMISIQVLTRKGDERVRRAKAIGEIGGIDQRTGELDYSAAFTWEADTDTVRRQDSALLEDIQEERGWSRSELLAEIRDRERFLEFLLKRGITDYRAFTALINEYYANPDRVMERVESADVELSAGEELADTVE</sequence>
<evidence type="ECO:0000259" key="3">
    <source>
        <dbReference type="Pfam" id="PF23989"/>
    </source>
</evidence>
<keyword evidence="6" id="KW-1185">Reference proteome</keyword>
<evidence type="ECO:0000313" key="6">
    <source>
        <dbReference type="Proteomes" id="UP001597111"/>
    </source>
</evidence>
<dbReference type="Pfam" id="PF00437">
    <property type="entry name" value="T2SSE"/>
    <property type="match status" value="1"/>
</dbReference>
<feature type="domain" description="PilB3-like N-terminal" evidence="4">
    <location>
        <begin position="17"/>
        <end position="90"/>
    </location>
</feature>
<protein>
    <submittedName>
        <fullName evidence="5">Type II/IV secretion system ATPase subunit</fullName>
    </submittedName>
</protein>
<evidence type="ECO:0000313" key="5">
    <source>
        <dbReference type="EMBL" id="MFD1526579.1"/>
    </source>
</evidence>
<dbReference type="Pfam" id="PF23989">
    <property type="entry name" value="PilB3_C"/>
    <property type="match status" value="1"/>
</dbReference>
<evidence type="ECO:0000259" key="2">
    <source>
        <dbReference type="Pfam" id="PF00437"/>
    </source>
</evidence>
<dbReference type="Gene3D" id="3.40.50.300">
    <property type="entry name" value="P-loop containing nucleotide triphosphate hydrolases"/>
    <property type="match status" value="1"/>
</dbReference>
<dbReference type="PANTHER" id="PTHR30486:SF6">
    <property type="entry name" value="TYPE IV PILUS RETRACTATION ATPASE PILT"/>
    <property type="match status" value="1"/>
</dbReference>
<reference evidence="5 6" key="1">
    <citation type="journal article" date="2019" name="Int. J. Syst. Evol. Microbiol.">
        <title>The Global Catalogue of Microorganisms (GCM) 10K type strain sequencing project: providing services to taxonomists for standard genome sequencing and annotation.</title>
        <authorList>
            <consortium name="The Broad Institute Genomics Platform"/>
            <consortium name="The Broad Institute Genome Sequencing Center for Infectious Disease"/>
            <person name="Wu L."/>
            <person name="Ma J."/>
        </authorList>
    </citation>
    <scope>NUCLEOTIDE SEQUENCE [LARGE SCALE GENOMIC DNA]</scope>
    <source>
        <strain evidence="5 6">CGMCC 1.12285</strain>
    </source>
</reference>
<dbReference type="Gene3D" id="3.30.450.380">
    <property type="match status" value="1"/>
</dbReference>
<evidence type="ECO:0000259" key="4">
    <source>
        <dbReference type="Pfam" id="PF23990"/>
    </source>
</evidence>
<dbReference type="EMBL" id="JBHUDH010000109">
    <property type="protein sequence ID" value="MFD1526579.1"/>
    <property type="molecule type" value="Genomic_DNA"/>
</dbReference>
<feature type="domain" description="Bacterial type II secretion system protein E" evidence="2">
    <location>
        <begin position="219"/>
        <end position="436"/>
    </location>
</feature>
<dbReference type="InterPro" id="IPR027417">
    <property type="entry name" value="P-loop_NTPase"/>
</dbReference>
<dbReference type="Proteomes" id="UP001597111">
    <property type="component" value="Unassembled WGS sequence"/>
</dbReference>
<evidence type="ECO:0000256" key="1">
    <source>
        <dbReference type="ARBA" id="ARBA00006611"/>
    </source>
</evidence>
<gene>
    <name evidence="5" type="ORF">ACFR9S_09765</name>
</gene>
<feature type="domain" description="PilB3-like C-terminal" evidence="3">
    <location>
        <begin position="464"/>
        <end position="545"/>
    </location>
</feature>
<organism evidence="5 6">
    <name type="scientific">Halolamina salina</name>
    <dbReference type="NCBI Taxonomy" id="1220023"/>
    <lineage>
        <taxon>Archaea</taxon>
        <taxon>Methanobacteriati</taxon>
        <taxon>Methanobacteriota</taxon>
        <taxon>Stenosarchaea group</taxon>
        <taxon>Halobacteria</taxon>
        <taxon>Halobacteriales</taxon>
        <taxon>Haloferacaceae</taxon>
    </lineage>
</organism>